<sequence>MLDSFYVGRDPSTGLPWIIDFELTDKDRAPNGSVRSPLHYQSFMACTAAPPACDLSLSSCRTPFQDAVTADACSISGPVPDTANNVTFYDRSLAGTWTVVLSAGDYANLETSLGGIQGVELVFDTVVLDL</sequence>
<evidence type="ECO:0000313" key="1">
    <source>
        <dbReference type="EMBL" id="EAU64318.1"/>
    </source>
</evidence>
<accession>Q08V13</accession>
<proteinExistence type="predicted"/>
<dbReference type="AlphaFoldDB" id="Q08V13"/>
<comment type="caution">
    <text evidence="1">The sequence shown here is derived from an EMBL/GenBank/DDBJ whole genome shotgun (WGS) entry which is preliminary data.</text>
</comment>
<protein>
    <submittedName>
        <fullName evidence="1">Uncharacterized protein</fullName>
    </submittedName>
</protein>
<gene>
    <name evidence="1" type="ORF">STIAU_4774</name>
</gene>
<name>Q08V13_STIAD</name>
<dbReference type="EMBL" id="AAMD01000122">
    <property type="protein sequence ID" value="EAU64318.1"/>
    <property type="molecule type" value="Genomic_DNA"/>
</dbReference>
<dbReference type="Proteomes" id="UP000032702">
    <property type="component" value="Unassembled WGS sequence"/>
</dbReference>
<evidence type="ECO:0000313" key="2">
    <source>
        <dbReference type="Proteomes" id="UP000032702"/>
    </source>
</evidence>
<organism evidence="1 2">
    <name type="scientific">Stigmatella aurantiaca (strain DW4/3-1)</name>
    <dbReference type="NCBI Taxonomy" id="378806"/>
    <lineage>
        <taxon>Bacteria</taxon>
        <taxon>Pseudomonadati</taxon>
        <taxon>Myxococcota</taxon>
        <taxon>Myxococcia</taxon>
        <taxon>Myxococcales</taxon>
        <taxon>Cystobacterineae</taxon>
        <taxon>Archangiaceae</taxon>
        <taxon>Stigmatella</taxon>
    </lineage>
</organism>
<reference evidence="1 2" key="1">
    <citation type="submission" date="2006-04" db="EMBL/GenBank/DDBJ databases">
        <authorList>
            <person name="Nierman W.C."/>
        </authorList>
    </citation>
    <scope>NUCLEOTIDE SEQUENCE [LARGE SCALE GENOMIC DNA]</scope>
    <source>
        <strain evidence="1 2">DW4/3-1</strain>
    </source>
</reference>